<sequence length="120" mass="13682">MKLIHWLHATPSNKYETDHVSSSGILKELGIKGWVQYLNLLGYPCKHRELLQPTILAPLQSPLKDVNRDTDRGNSSTLGKTNYGGLSNSRGRNANRGFKRSWSNADDPSNRPNRRRQREQ</sequence>
<evidence type="ECO:0000256" key="1">
    <source>
        <dbReference type="SAM" id="MobiDB-lite"/>
    </source>
</evidence>
<organism evidence="2 3">
    <name type="scientific">Panagrolaimus superbus</name>
    <dbReference type="NCBI Taxonomy" id="310955"/>
    <lineage>
        <taxon>Eukaryota</taxon>
        <taxon>Metazoa</taxon>
        <taxon>Ecdysozoa</taxon>
        <taxon>Nematoda</taxon>
        <taxon>Chromadorea</taxon>
        <taxon>Rhabditida</taxon>
        <taxon>Tylenchina</taxon>
        <taxon>Panagrolaimomorpha</taxon>
        <taxon>Panagrolaimoidea</taxon>
        <taxon>Panagrolaimidae</taxon>
        <taxon>Panagrolaimus</taxon>
    </lineage>
</organism>
<feature type="compositionally biased region" description="Polar residues" evidence="1">
    <location>
        <begin position="101"/>
        <end position="111"/>
    </location>
</feature>
<name>A0A914XYX2_9BILA</name>
<proteinExistence type="predicted"/>
<keyword evidence="2" id="KW-1185">Reference proteome</keyword>
<dbReference type="WBParaSite" id="PSU_v2.g12411.t1">
    <property type="protein sequence ID" value="PSU_v2.g12411.t1"/>
    <property type="gene ID" value="PSU_v2.g12411"/>
</dbReference>
<reference evidence="3" key="1">
    <citation type="submission" date="2022-11" db="UniProtKB">
        <authorList>
            <consortium name="WormBaseParasite"/>
        </authorList>
    </citation>
    <scope>IDENTIFICATION</scope>
</reference>
<protein>
    <submittedName>
        <fullName evidence="3">Uncharacterized protein</fullName>
    </submittedName>
</protein>
<accession>A0A914XYX2</accession>
<feature type="region of interest" description="Disordered" evidence="1">
    <location>
        <begin position="56"/>
        <end position="120"/>
    </location>
</feature>
<dbReference type="AlphaFoldDB" id="A0A914XYX2"/>
<evidence type="ECO:0000313" key="2">
    <source>
        <dbReference type="Proteomes" id="UP000887577"/>
    </source>
</evidence>
<feature type="compositionally biased region" description="Polar residues" evidence="1">
    <location>
        <begin position="73"/>
        <end position="92"/>
    </location>
</feature>
<dbReference type="Proteomes" id="UP000887577">
    <property type="component" value="Unplaced"/>
</dbReference>
<evidence type="ECO:0000313" key="3">
    <source>
        <dbReference type="WBParaSite" id="PSU_v2.g12411.t1"/>
    </source>
</evidence>